<dbReference type="EMBL" id="AJFE02034045">
    <property type="status" value="NOT_ANNOTATED_CDS"/>
    <property type="molecule type" value="Genomic_DNA"/>
</dbReference>
<reference evidence="7" key="2">
    <citation type="submission" date="2025-08" db="UniProtKB">
        <authorList>
            <consortium name="Ensembl"/>
        </authorList>
    </citation>
    <scope>IDENTIFICATION</scope>
</reference>
<protein>
    <recommendedName>
        <fullName evidence="4">WD repeat-containing protein 70</fullName>
    </recommendedName>
</protein>
<dbReference type="GO" id="GO:0035861">
    <property type="term" value="C:site of double-strand break"/>
    <property type="evidence" value="ECO:0007669"/>
    <property type="project" value="TreeGrafter"/>
</dbReference>
<keyword evidence="2" id="KW-0677">Repeat</keyword>
<dbReference type="OMA" id="EEXVSAL"/>
<dbReference type="SUPFAM" id="SSF50978">
    <property type="entry name" value="WD40 repeat-like"/>
    <property type="match status" value="1"/>
</dbReference>
<keyword evidence="1 5" id="KW-0853">WD repeat</keyword>
<feature type="region of interest" description="Disordered" evidence="6">
    <location>
        <begin position="418"/>
        <end position="462"/>
    </location>
</feature>
<evidence type="ECO:0000256" key="3">
    <source>
        <dbReference type="ARBA" id="ARBA00038343"/>
    </source>
</evidence>
<organism evidence="7 8">
    <name type="scientific">Pan paniscus</name>
    <name type="common">Pygmy chimpanzee</name>
    <name type="synonym">Bonobo</name>
    <dbReference type="NCBI Taxonomy" id="9597"/>
    <lineage>
        <taxon>Eukaryota</taxon>
        <taxon>Metazoa</taxon>
        <taxon>Chordata</taxon>
        <taxon>Craniata</taxon>
        <taxon>Vertebrata</taxon>
        <taxon>Euteleostomi</taxon>
        <taxon>Mammalia</taxon>
        <taxon>Eutheria</taxon>
        <taxon>Euarchontoglires</taxon>
        <taxon>Primates</taxon>
        <taxon>Haplorrhini</taxon>
        <taxon>Catarrhini</taxon>
        <taxon>Hominidae</taxon>
        <taxon>Pan</taxon>
    </lineage>
</organism>
<evidence type="ECO:0000313" key="7">
    <source>
        <dbReference type="Ensembl" id="ENSPPAP00000025891.1"/>
    </source>
</evidence>
<dbReference type="EMBL" id="AJFE02034053">
    <property type="status" value="NOT_ANNOTATED_CDS"/>
    <property type="molecule type" value="Genomic_DNA"/>
</dbReference>
<dbReference type="InterPro" id="IPR001680">
    <property type="entry name" value="WD40_rpt"/>
</dbReference>
<dbReference type="PANTHER" id="PTHR16017:SF0">
    <property type="entry name" value="WD REPEAT-CONTAINING PROTEIN 70"/>
    <property type="match status" value="1"/>
</dbReference>
<dbReference type="PROSITE" id="PS50082">
    <property type="entry name" value="WD_REPEATS_2"/>
    <property type="match status" value="2"/>
</dbReference>
<feature type="repeat" description="WD" evidence="5">
    <location>
        <begin position="158"/>
        <end position="200"/>
    </location>
</feature>
<sequence length="517" mass="58711">MSTSLLKGEFWVAHHCIHYSHNGKIKISFSGMVRVERYCSAKELKEEMRRLENLFKQLSCEGDEREKIVEVPEETGRDEIQDISMICHGLEEVHFYHCNERGGGRKFSHQIKSLQYSNTGDMILVVSGSSQAKVIDRDGFEVMECIKGDQYIVDMANTKGHTAMLHTGSWHPKIKGEFMTCSNDATVRTWEVENPKKQKSVFKPRTMQGKKVIPTTCTYSRDGNLIAAACQNGSIQIWDRNLTVHPKFHYKQAHDSGTDTSCVTFSYDGNVLASRGGDDSLKLWDIRQFNKPLFSASGLPTMFPMTDCCFSPDDKLIVTGTSIQRGCGSGKLVFFERRTFQRVYEIDITDASVVRCLWHPKLNQIMVGTGNGLAKVYYDPNKSQRGAKLCVVKTQRKAKQAETLTQDYIITPHALPMFREPRQRSTRKQLEKDRLDPLKSHKPEPPVAGPGDCDPRGFRGRVGNPREAILRHAKAAEDSPYWVSPAYSKTQPKTMFAQVESDDEEAKNEPEWKKRKI</sequence>
<dbReference type="EMBL" id="AJFE02034049">
    <property type="status" value="NOT_ANNOTATED_CDS"/>
    <property type="molecule type" value="Genomic_DNA"/>
</dbReference>
<evidence type="ECO:0000256" key="6">
    <source>
        <dbReference type="SAM" id="MobiDB-lite"/>
    </source>
</evidence>
<proteinExistence type="inferred from homology"/>
<evidence type="ECO:0000313" key="8">
    <source>
        <dbReference type="Proteomes" id="UP000240080"/>
    </source>
</evidence>
<accession>A0A2R9BC71</accession>
<comment type="similarity">
    <text evidence="3">Belongs to the WD repeat GAD-1 family.</text>
</comment>
<dbReference type="STRING" id="9597.ENSPPAP00000025891"/>
<dbReference type="PANTHER" id="PTHR16017">
    <property type="entry name" value="GASTRULATION DEFECTIVE PROTEIN 1-RELATED"/>
    <property type="match status" value="1"/>
</dbReference>
<dbReference type="EMBL" id="AJFE02034044">
    <property type="status" value="NOT_ANNOTATED_CDS"/>
    <property type="molecule type" value="Genomic_DNA"/>
</dbReference>
<dbReference type="InterPro" id="IPR036322">
    <property type="entry name" value="WD40_repeat_dom_sf"/>
</dbReference>
<dbReference type="EMBL" id="AJFE02034046">
    <property type="status" value="NOT_ANNOTATED_CDS"/>
    <property type="molecule type" value="Genomic_DNA"/>
</dbReference>
<dbReference type="FunFam" id="2.130.10.10:FF:000294">
    <property type="entry name" value="WD repeat-containing protein 70"/>
    <property type="match status" value="1"/>
</dbReference>
<dbReference type="Ensembl" id="ENSPPAT00000048721.1">
    <property type="protein sequence ID" value="ENSPPAP00000025891.1"/>
    <property type="gene ID" value="ENSPPAG00000036064.1"/>
</dbReference>
<dbReference type="EMBL" id="AJFE02034047">
    <property type="status" value="NOT_ANNOTATED_CDS"/>
    <property type="molecule type" value="Genomic_DNA"/>
</dbReference>
<feature type="region of interest" description="Disordered" evidence="6">
    <location>
        <begin position="484"/>
        <end position="517"/>
    </location>
</feature>
<dbReference type="Proteomes" id="UP000240080">
    <property type="component" value="Chromosome 5"/>
</dbReference>
<dbReference type="SMART" id="SM00320">
    <property type="entry name" value="WD40"/>
    <property type="match status" value="5"/>
</dbReference>
<dbReference type="InterPro" id="IPR015943">
    <property type="entry name" value="WD40/YVTN_repeat-like_dom_sf"/>
</dbReference>
<dbReference type="EMBL" id="AJFE02034048">
    <property type="status" value="NOT_ANNOTATED_CDS"/>
    <property type="molecule type" value="Genomic_DNA"/>
</dbReference>
<dbReference type="Bgee" id="ENSPPAG00000036064">
    <property type="expression patterns" value="Expressed in placenta and 6 other cell types or tissues"/>
</dbReference>
<dbReference type="EMBL" id="AJFE02034051">
    <property type="status" value="NOT_ANNOTATED_CDS"/>
    <property type="molecule type" value="Genomic_DNA"/>
</dbReference>
<name>A0A2R9BC71_PANPA</name>
<dbReference type="EMBL" id="AJFE02034052">
    <property type="status" value="NOT_ANNOTATED_CDS"/>
    <property type="molecule type" value="Genomic_DNA"/>
</dbReference>
<dbReference type="AlphaFoldDB" id="A0A2R9BC71"/>
<reference evidence="7 8" key="1">
    <citation type="journal article" date="2012" name="Nature">
        <title>The bonobo genome compared with the chimpanzee and human genomes.</title>
        <authorList>
            <person name="Prufer K."/>
            <person name="Munch K."/>
            <person name="Hellmann I."/>
            <person name="Akagi K."/>
            <person name="Miller J.R."/>
            <person name="Walenz B."/>
            <person name="Koren S."/>
            <person name="Sutton G."/>
            <person name="Kodira C."/>
            <person name="Winer R."/>
            <person name="Knight J.R."/>
            <person name="Mullikin J.C."/>
            <person name="Meader S.J."/>
            <person name="Ponting C.P."/>
            <person name="Lunter G."/>
            <person name="Higashino S."/>
            <person name="Hobolth A."/>
            <person name="Dutheil J."/>
            <person name="Karakoc E."/>
            <person name="Alkan C."/>
            <person name="Sajjadian S."/>
            <person name="Catacchio C.R."/>
            <person name="Ventura M."/>
            <person name="Marques-Bonet T."/>
            <person name="Eichler E.E."/>
            <person name="Andre C."/>
            <person name="Atencia R."/>
            <person name="Mugisha L."/>
            <person name="Junhold J."/>
            <person name="Patterson N."/>
            <person name="Siebauer M."/>
            <person name="Good J.M."/>
            <person name="Fischer A."/>
            <person name="Ptak S.E."/>
            <person name="Lachmann M."/>
            <person name="Symer D.E."/>
            <person name="Mailund T."/>
            <person name="Schierup M.H."/>
            <person name="Andres A.M."/>
            <person name="Kelso J."/>
            <person name="Paabo S."/>
        </authorList>
    </citation>
    <scope>NUCLEOTIDE SEQUENCE [LARGE SCALE GENOMIC DNA]</scope>
</reference>
<dbReference type="InterPro" id="IPR051858">
    <property type="entry name" value="WD_repeat_GAD-1"/>
</dbReference>
<dbReference type="GO" id="GO:0005634">
    <property type="term" value="C:nucleus"/>
    <property type="evidence" value="ECO:0007669"/>
    <property type="project" value="TreeGrafter"/>
</dbReference>
<reference evidence="7" key="3">
    <citation type="submission" date="2025-09" db="UniProtKB">
        <authorList>
            <consortium name="Ensembl"/>
        </authorList>
    </citation>
    <scope>IDENTIFICATION</scope>
</reference>
<dbReference type="Gene3D" id="2.130.10.10">
    <property type="entry name" value="YVTN repeat-like/Quinoprotein amine dehydrogenase"/>
    <property type="match status" value="2"/>
</dbReference>
<evidence type="ECO:0000256" key="4">
    <source>
        <dbReference type="ARBA" id="ARBA00040943"/>
    </source>
</evidence>
<keyword evidence="8" id="KW-1185">Reference proteome</keyword>
<evidence type="ECO:0000256" key="2">
    <source>
        <dbReference type="ARBA" id="ARBA00022737"/>
    </source>
</evidence>
<evidence type="ECO:0000256" key="1">
    <source>
        <dbReference type="ARBA" id="ARBA00022574"/>
    </source>
</evidence>
<feature type="compositionally biased region" description="Basic and acidic residues" evidence="6">
    <location>
        <begin position="419"/>
        <end position="444"/>
    </location>
</feature>
<dbReference type="EMBL" id="AJFE02034050">
    <property type="status" value="NOT_ANNOTATED_CDS"/>
    <property type="molecule type" value="Genomic_DNA"/>
</dbReference>
<evidence type="ECO:0000256" key="5">
    <source>
        <dbReference type="PROSITE-ProRule" id="PRU00221"/>
    </source>
</evidence>
<feature type="repeat" description="WD" evidence="5">
    <location>
        <begin position="263"/>
        <end position="287"/>
    </location>
</feature>
<feature type="compositionally biased region" description="Basic and acidic residues" evidence="6">
    <location>
        <begin position="507"/>
        <end position="517"/>
    </location>
</feature>
<dbReference type="GeneTree" id="ENSGT00390000015433"/>
<dbReference type="Pfam" id="PF00400">
    <property type="entry name" value="WD40"/>
    <property type="match status" value="2"/>
</dbReference>